<name>A0ABD2IU13_HETSC</name>
<accession>A0ABD2IU13</accession>
<proteinExistence type="predicted"/>
<gene>
    <name evidence="1" type="ORF">niasHS_011271</name>
</gene>
<organism evidence="1 2">
    <name type="scientific">Heterodera schachtii</name>
    <name type="common">Sugarbeet cyst nematode worm</name>
    <name type="synonym">Tylenchus schachtii</name>
    <dbReference type="NCBI Taxonomy" id="97005"/>
    <lineage>
        <taxon>Eukaryota</taxon>
        <taxon>Metazoa</taxon>
        <taxon>Ecdysozoa</taxon>
        <taxon>Nematoda</taxon>
        <taxon>Chromadorea</taxon>
        <taxon>Rhabditida</taxon>
        <taxon>Tylenchina</taxon>
        <taxon>Tylenchomorpha</taxon>
        <taxon>Tylenchoidea</taxon>
        <taxon>Heteroderidae</taxon>
        <taxon>Heteroderinae</taxon>
        <taxon>Heterodera</taxon>
    </lineage>
</organism>
<protein>
    <submittedName>
        <fullName evidence="1">Uncharacterized protein</fullName>
    </submittedName>
</protein>
<dbReference type="EMBL" id="JBICCN010000254">
    <property type="protein sequence ID" value="KAL3083469.1"/>
    <property type="molecule type" value="Genomic_DNA"/>
</dbReference>
<dbReference type="Proteomes" id="UP001620645">
    <property type="component" value="Unassembled WGS sequence"/>
</dbReference>
<evidence type="ECO:0000313" key="2">
    <source>
        <dbReference type="Proteomes" id="UP001620645"/>
    </source>
</evidence>
<sequence>MEPKVPRTRSFVLGNIVSEITYLQILTKEELLEETQGLTQLTAKELDMSESLAKLLLNLYKSDEKTLTDEFKAAADKGAFFEGKKSPLRRQRRRRRMTSA</sequence>
<evidence type="ECO:0000313" key="1">
    <source>
        <dbReference type="EMBL" id="KAL3083469.1"/>
    </source>
</evidence>
<comment type="caution">
    <text evidence="1">The sequence shown here is derived from an EMBL/GenBank/DDBJ whole genome shotgun (WGS) entry which is preliminary data.</text>
</comment>
<reference evidence="1 2" key="1">
    <citation type="submission" date="2024-10" db="EMBL/GenBank/DDBJ databases">
        <authorList>
            <person name="Kim D."/>
        </authorList>
    </citation>
    <scope>NUCLEOTIDE SEQUENCE [LARGE SCALE GENOMIC DNA]</scope>
    <source>
        <strain evidence="1">Taebaek</strain>
    </source>
</reference>
<keyword evidence="2" id="KW-1185">Reference proteome</keyword>
<dbReference type="AlphaFoldDB" id="A0ABD2IU13"/>